<protein>
    <recommendedName>
        <fullName evidence="6">Autophagy-related protein 27</fullName>
    </recommendedName>
</protein>
<keyword evidence="2" id="KW-0812">Transmembrane</keyword>
<evidence type="ECO:0000256" key="3">
    <source>
        <dbReference type="SAM" id="SignalP"/>
    </source>
</evidence>
<dbReference type="Proteomes" id="UP001285441">
    <property type="component" value="Unassembled WGS sequence"/>
</dbReference>
<gene>
    <name evidence="4" type="ORF">B0H63DRAFT_463990</name>
</gene>
<evidence type="ECO:0000256" key="1">
    <source>
        <dbReference type="SAM" id="MobiDB-lite"/>
    </source>
</evidence>
<evidence type="ECO:0000313" key="5">
    <source>
        <dbReference type="Proteomes" id="UP001285441"/>
    </source>
</evidence>
<feature type="chain" id="PRO_5042178929" description="Autophagy-related protein 27" evidence="3">
    <location>
        <begin position="22"/>
        <end position="289"/>
    </location>
</feature>
<reference evidence="4" key="2">
    <citation type="submission" date="2023-06" db="EMBL/GenBank/DDBJ databases">
        <authorList>
            <consortium name="Lawrence Berkeley National Laboratory"/>
            <person name="Haridas S."/>
            <person name="Hensen N."/>
            <person name="Bonometti L."/>
            <person name="Westerberg I."/>
            <person name="Brannstrom I.O."/>
            <person name="Guillou S."/>
            <person name="Cros-Aarteil S."/>
            <person name="Calhoun S."/>
            <person name="Kuo A."/>
            <person name="Mondo S."/>
            <person name="Pangilinan J."/>
            <person name="Riley R."/>
            <person name="LaButti K."/>
            <person name="Andreopoulos B."/>
            <person name="Lipzen A."/>
            <person name="Chen C."/>
            <person name="Yanf M."/>
            <person name="Daum C."/>
            <person name="Ng V."/>
            <person name="Clum A."/>
            <person name="Steindorff A."/>
            <person name="Ohm R."/>
            <person name="Martin F."/>
            <person name="Silar P."/>
            <person name="Natvig D."/>
            <person name="Lalanne C."/>
            <person name="Gautier V."/>
            <person name="Ament-velasquez S.L."/>
            <person name="Kruys A."/>
            <person name="Hutchinson M.I."/>
            <person name="Powell A.J."/>
            <person name="Barry K."/>
            <person name="Miller A.N."/>
            <person name="Grigoriev I.V."/>
            <person name="Debuchy R."/>
            <person name="Gladieux P."/>
            <person name="Thoren M.H."/>
            <person name="Johannesson H."/>
        </authorList>
    </citation>
    <scope>NUCLEOTIDE SEQUENCE</scope>
    <source>
        <strain evidence="4">CBS 232.78</strain>
    </source>
</reference>
<keyword evidence="5" id="KW-1185">Reference proteome</keyword>
<proteinExistence type="predicted"/>
<organism evidence="4 5">
    <name type="scientific">Podospora didyma</name>
    <dbReference type="NCBI Taxonomy" id="330526"/>
    <lineage>
        <taxon>Eukaryota</taxon>
        <taxon>Fungi</taxon>
        <taxon>Dikarya</taxon>
        <taxon>Ascomycota</taxon>
        <taxon>Pezizomycotina</taxon>
        <taxon>Sordariomycetes</taxon>
        <taxon>Sordariomycetidae</taxon>
        <taxon>Sordariales</taxon>
        <taxon>Podosporaceae</taxon>
        <taxon>Podospora</taxon>
    </lineage>
</organism>
<accession>A0AAE0NXR8</accession>
<feature type="transmembrane region" description="Helical" evidence="2">
    <location>
        <begin position="239"/>
        <end position="272"/>
    </location>
</feature>
<feature type="region of interest" description="Disordered" evidence="1">
    <location>
        <begin position="163"/>
        <end position="211"/>
    </location>
</feature>
<keyword evidence="2" id="KW-0472">Membrane</keyword>
<evidence type="ECO:0008006" key="6">
    <source>
        <dbReference type="Google" id="ProtNLM"/>
    </source>
</evidence>
<sequence length="289" mass="31941">MWALRWLSLVWLLFPQNVVIASPSNRYIPQQRPPPPFEAGSALVSDNTCTVSPEDLVSVSDVYKLVKLDTCTILPKGHKLKTFYAPESDCPAGTTLHFFAYPKAYLDCRERSTHSGFPFTSRSLANIRDLADTHNCFTLWNAAEDAAYQFKCIAPHVPTNKFKPPFRQPAAPPKKQAMEEDHPGSWTQMKDHPGSGTQMKEDPDAGTPNQNPYPSLAEILKGLFTGGVQFRAPEGLYTGLFVAFIILLFVLVISFFGFGALWTAGAAMVVWIKVSLPAGVVLQDFSEVS</sequence>
<comment type="caution">
    <text evidence="4">The sequence shown here is derived from an EMBL/GenBank/DDBJ whole genome shotgun (WGS) entry which is preliminary data.</text>
</comment>
<dbReference type="AlphaFoldDB" id="A0AAE0NXR8"/>
<keyword evidence="2" id="KW-1133">Transmembrane helix</keyword>
<dbReference type="EMBL" id="JAULSW010000002">
    <property type="protein sequence ID" value="KAK3389585.1"/>
    <property type="molecule type" value="Genomic_DNA"/>
</dbReference>
<keyword evidence="3" id="KW-0732">Signal</keyword>
<evidence type="ECO:0000256" key="2">
    <source>
        <dbReference type="SAM" id="Phobius"/>
    </source>
</evidence>
<reference evidence="4" key="1">
    <citation type="journal article" date="2023" name="Mol. Phylogenet. Evol.">
        <title>Genome-scale phylogeny and comparative genomics of the fungal order Sordariales.</title>
        <authorList>
            <person name="Hensen N."/>
            <person name="Bonometti L."/>
            <person name="Westerberg I."/>
            <person name="Brannstrom I.O."/>
            <person name="Guillou S."/>
            <person name="Cros-Aarteil S."/>
            <person name="Calhoun S."/>
            <person name="Haridas S."/>
            <person name="Kuo A."/>
            <person name="Mondo S."/>
            <person name="Pangilinan J."/>
            <person name="Riley R."/>
            <person name="LaButti K."/>
            <person name="Andreopoulos B."/>
            <person name="Lipzen A."/>
            <person name="Chen C."/>
            <person name="Yan M."/>
            <person name="Daum C."/>
            <person name="Ng V."/>
            <person name="Clum A."/>
            <person name="Steindorff A."/>
            <person name="Ohm R.A."/>
            <person name="Martin F."/>
            <person name="Silar P."/>
            <person name="Natvig D.O."/>
            <person name="Lalanne C."/>
            <person name="Gautier V."/>
            <person name="Ament-Velasquez S.L."/>
            <person name="Kruys A."/>
            <person name="Hutchinson M.I."/>
            <person name="Powell A.J."/>
            <person name="Barry K."/>
            <person name="Miller A.N."/>
            <person name="Grigoriev I.V."/>
            <person name="Debuchy R."/>
            <person name="Gladieux P."/>
            <person name="Hiltunen Thoren M."/>
            <person name="Johannesson H."/>
        </authorList>
    </citation>
    <scope>NUCLEOTIDE SEQUENCE</scope>
    <source>
        <strain evidence="4">CBS 232.78</strain>
    </source>
</reference>
<feature type="compositionally biased region" description="Basic and acidic residues" evidence="1">
    <location>
        <begin position="176"/>
        <end position="203"/>
    </location>
</feature>
<feature type="signal peptide" evidence="3">
    <location>
        <begin position="1"/>
        <end position="21"/>
    </location>
</feature>
<evidence type="ECO:0000313" key="4">
    <source>
        <dbReference type="EMBL" id="KAK3389585.1"/>
    </source>
</evidence>
<name>A0AAE0NXR8_9PEZI</name>